<comment type="caution">
    <text evidence="1">The sequence shown here is derived from an EMBL/GenBank/DDBJ whole genome shotgun (WGS) entry which is preliminary data.</text>
</comment>
<gene>
    <name evidence="1" type="ORF">KI387_011556</name>
</gene>
<name>A0AA38CNW9_TAXCH</name>
<keyword evidence="2" id="KW-1185">Reference proteome</keyword>
<protein>
    <submittedName>
        <fullName evidence="1">Uncharacterized protein</fullName>
    </submittedName>
</protein>
<reference evidence="1 2" key="1">
    <citation type="journal article" date="2021" name="Nat. Plants">
        <title>The Taxus genome provides insights into paclitaxel biosynthesis.</title>
        <authorList>
            <person name="Xiong X."/>
            <person name="Gou J."/>
            <person name="Liao Q."/>
            <person name="Li Y."/>
            <person name="Zhou Q."/>
            <person name="Bi G."/>
            <person name="Li C."/>
            <person name="Du R."/>
            <person name="Wang X."/>
            <person name="Sun T."/>
            <person name="Guo L."/>
            <person name="Liang H."/>
            <person name="Lu P."/>
            <person name="Wu Y."/>
            <person name="Zhang Z."/>
            <person name="Ro D.K."/>
            <person name="Shang Y."/>
            <person name="Huang S."/>
            <person name="Yan J."/>
        </authorList>
    </citation>
    <scope>NUCLEOTIDE SEQUENCE [LARGE SCALE GENOMIC DNA]</scope>
    <source>
        <strain evidence="1">Ta-2019</strain>
    </source>
</reference>
<accession>A0AA38CNW9</accession>
<evidence type="ECO:0000313" key="2">
    <source>
        <dbReference type="Proteomes" id="UP000824469"/>
    </source>
</evidence>
<dbReference type="EMBL" id="JAHRHJ020000009">
    <property type="protein sequence ID" value="KAH9299973.1"/>
    <property type="molecule type" value="Genomic_DNA"/>
</dbReference>
<dbReference type="Proteomes" id="UP000824469">
    <property type="component" value="Unassembled WGS sequence"/>
</dbReference>
<evidence type="ECO:0000313" key="1">
    <source>
        <dbReference type="EMBL" id="KAH9299973.1"/>
    </source>
</evidence>
<organism evidence="1 2">
    <name type="scientific">Taxus chinensis</name>
    <name type="common">Chinese yew</name>
    <name type="synonym">Taxus wallichiana var. chinensis</name>
    <dbReference type="NCBI Taxonomy" id="29808"/>
    <lineage>
        <taxon>Eukaryota</taxon>
        <taxon>Viridiplantae</taxon>
        <taxon>Streptophyta</taxon>
        <taxon>Embryophyta</taxon>
        <taxon>Tracheophyta</taxon>
        <taxon>Spermatophyta</taxon>
        <taxon>Pinopsida</taxon>
        <taxon>Pinidae</taxon>
        <taxon>Conifers II</taxon>
        <taxon>Cupressales</taxon>
        <taxon>Taxaceae</taxon>
        <taxon>Taxus</taxon>
    </lineage>
</organism>
<proteinExistence type="predicted"/>
<dbReference type="AlphaFoldDB" id="A0AA38CNW9"/>
<sequence>MYLVGSDKFLSYSSHEIDSLQGNEEFLKYREELEQVCLPGENPASLWVANEKSMKQVKTHFNESKKKGCNCEDLITLVTTQFHQESYGGRRFNVDQLKGLPIVTDHFPGLDENCMRMTALSLLHIIIILLPVHKGVDALAKAMDAYRQALDLMTFVESSDPQHPNTMDMLQVIDIESDRVSVAAYNEFQRLLELHRQVVHSLDKSHTADVNTGREAIKKLLIEAEKQLKVQKLLMVAATRQDESDGVEGEEAGVEYLYESQDSKDWSAIPAIYSTRVCELILSRSHANVNELVDDLYSSLADDLPRPRYVPLSKLQSFKNMILIKLVKGPLRGNAEAVGGKMEKQSGGKEFFASKEESTMLPYEPLLDMHAGIFLSSNHSTEDSIGTKSL</sequence>
<feature type="non-terminal residue" evidence="1">
    <location>
        <position position="390"/>
    </location>
</feature>